<evidence type="ECO:0000313" key="3">
    <source>
        <dbReference type="Proteomes" id="UP000051955"/>
    </source>
</evidence>
<protein>
    <recommendedName>
        <fullName evidence="1">N-acetyltransferase domain-containing protein</fullName>
    </recommendedName>
</protein>
<dbReference type="EMBL" id="AZDV01000005">
    <property type="protein sequence ID" value="KRK95954.1"/>
    <property type="molecule type" value="Genomic_DNA"/>
</dbReference>
<dbReference type="GO" id="GO:0016747">
    <property type="term" value="F:acyltransferase activity, transferring groups other than amino-acyl groups"/>
    <property type="evidence" value="ECO:0007669"/>
    <property type="project" value="InterPro"/>
</dbReference>
<evidence type="ECO:0000259" key="1">
    <source>
        <dbReference type="PROSITE" id="PS51186"/>
    </source>
</evidence>
<sequence>MLMPTLTCHLLTRHSPELATIKALLKTQFPPAEQFPFWFLRWRARRPGIDFLTFSVGSQVVGTAYLITHHGVTLVLYLAVTAANQSHGYGRQMLAMLQDRYPGNRFTLNIETLDPQAPDNRQRERRRQFYLNNHYVPNGLTVIDSDIPYEVLVANGQVTLADYRAIYRQFAGPILYPLFKPALSTNAQR</sequence>
<dbReference type="PATRIC" id="fig|1423715.3.peg.2492"/>
<accession>A0A0R1LUM0</accession>
<organism evidence="2 3">
    <name type="scientific">Levilactobacillus acidifarinae DSM 19394 = JCM 15949</name>
    <dbReference type="NCBI Taxonomy" id="1423715"/>
    <lineage>
        <taxon>Bacteria</taxon>
        <taxon>Bacillati</taxon>
        <taxon>Bacillota</taxon>
        <taxon>Bacilli</taxon>
        <taxon>Lactobacillales</taxon>
        <taxon>Lactobacillaceae</taxon>
        <taxon>Levilactobacillus</taxon>
    </lineage>
</organism>
<proteinExistence type="predicted"/>
<dbReference type="InterPro" id="IPR016181">
    <property type="entry name" value="Acyl_CoA_acyltransferase"/>
</dbReference>
<comment type="caution">
    <text evidence="2">The sequence shown here is derived from an EMBL/GenBank/DDBJ whole genome shotgun (WGS) entry which is preliminary data.</text>
</comment>
<feature type="domain" description="N-acetyltransferase" evidence="1">
    <location>
        <begin position="6"/>
        <end position="169"/>
    </location>
</feature>
<dbReference type="InterPro" id="IPR000182">
    <property type="entry name" value="GNAT_dom"/>
</dbReference>
<dbReference type="PROSITE" id="PS51186">
    <property type="entry name" value="GNAT"/>
    <property type="match status" value="1"/>
</dbReference>
<reference evidence="2 3" key="1">
    <citation type="journal article" date="2015" name="Genome Announc.">
        <title>Expanding the biotechnology potential of lactobacilli through comparative genomics of 213 strains and associated genera.</title>
        <authorList>
            <person name="Sun Z."/>
            <person name="Harris H.M."/>
            <person name="McCann A."/>
            <person name="Guo C."/>
            <person name="Argimon S."/>
            <person name="Zhang W."/>
            <person name="Yang X."/>
            <person name="Jeffery I.B."/>
            <person name="Cooney J.C."/>
            <person name="Kagawa T.F."/>
            <person name="Liu W."/>
            <person name="Song Y."/>
            <person name="Salvetti E."/>
            <person name="Wrobel A."/>
            <person name="Rasinkangas P."/>
            <person name="Parkhill J."/>
            <person name="Rea M.C."/>
            <person name="O'Sullivan O."/>
            <person name="Ritari J."/>
            <person name="Douillard F.P."/>
            <person name="Paul Ross R."/>
            <person name="Yang R."/>
            <person name="Briner A.E."/>
            <person name="Felis G.E."/>
            <person name="de Vos W.M."/>
            <person name="Barrangou R."/>
            <person name="Klaenhammer T.R."/>
            <person name="Caufield P.W."/>
            <person name="Cui Y."/>
            <person name="Zhang H."/>
            <person name="O'Toole P.W."/>
        </authorList>
    </citation>
    <scope>NUCLEOTIDE SEQUENCE [LARGE SCALE GENOMIC DNA]</scope>
    <source>
        <strain evidence="2 3">DSM 19394</strain>
    </source>
</reference>
<evidence type="ECO:0000313" key="2">
    <source>
        <dbReference type="EMBL" id="KRK95954.1"/>
    </source>
</evidence>
<dbReference type="STRING" id="1423715.FD25_GL002415"/>
<name>A0A0R1LUM0_9LACO</name>
<dbReference type="AlphaFoldDB" id="A0A0R1LUM0"/>
<dbReference type="SUPFAM" id="SSF55729">
    <property type="entry name" value="Acyl-CoA N-acyltransferases (Nat)"/>
    <property type="match status" value="1"/>
</dbReference>
<dbReference type="Gene3D" id="3.40.630.30">
    <property type="match status" value="1"/>
</dbReference>
<gene>
    <name evidence="2" type="ORF">FD25_GL002415</name>
</gene>
<dbReference type="Proteomes" id="UP000051955">
    <property type="component" value="Unassembled WGS sequence"/>
</dbReference>
<keyword evidence="3" id="KW-1185">Reference proteome</keyword>